<dbReference type="Gene3D" id="2.120.10.10">
    <property type="match status" value="1"/>
</dbReference>
<feature type="chain" id="PRO_5042052623" evidence="1">
    <location>
        <begin position="19"/>
        <end position="391"/>
    </location>
</feature>
<protein>
    <submittedName>
        <fullName evidence="2">Related to BNR/Asp-box repeat domain protein</fullName>
    </submittedName>
</protein>
<evidence type="ECO:0000256" key="1">
    <source>
        <dbReference type="SAM" id="SignalP"/>
    </source>
</evidence>
<dbReference type="PANTHER" id="PTHR38792:SF3">
    <property type="entry name" value="BNR_ASP-BOX REPEAT DOMAIN PROTEIN (AFU_ORTHOLOGUE AFUA_7G06430)-RELATED"/>
    <property type="match status" value="1"/>
</dbReference>
<dbReference type="EMBL" id="ONZQ02000001">
    <property type="protein sequence ID" value="SPN97363.1"/>
    <property type="molecule type" value="Genomic_DNA"/>
</dbReference>
<organism evidence="2 3">
    <name type="scientific">Cephalotrichum gorgonifer</name>
    <dbReference type="NCBI Taxonomy" id="2041049"/>
    <lineage>
        <taxon>Eukaryota</taxon>
        <taxon>Fungi</taxon>
        <taxon>Dikarya</taxon>
        <taxon>Ascomycota</taxon>
        <taxon>Pezizomycotina</taxon>
        <taxon>Sordariomycetes</taxon>
        <taxon>Hypocreomycetidae</taxon>
        <taxon>Microascales</taxon>
        <taxon>Microascaceae</taxon>
        <taxon>Cephalotrichum</taxon>
    </lineage>
</organism>
<sequence>MRVQTLLQGLALVTLASARRCNPRDRRCKPDNEVSDTYTTFDNRVIYTPDANFTDPGVLYARTLELSDGTLLATWENYSPEPPLVHFPIYRSLDRGASWTEISQVHDEVNGWGLRYQPNLFELPKDVGDFKKGTIIVAGNSIPTDLSKTQIDVYASRDKGLTWEFVSHVAAGGVANPVNWEDPVWEPHMVYHKGKIILYYADQRPEGHGQVQSHQTSTDLRNWSDVVYDVIYDDPDARPGMPAVARLPDDTYIYTYEYGGDPAYSTYRFPIHYRISSDPTAFGSARDFPIKVGDSVPTTGPFVVWTPWGGPNGTIVVSAYQGEVYANKALGDPSAWTVHATPQPGAYTRNLRIFKDRPDLMIIAGAGVLPPSKTNKVSLSVVDLEKIIGSN</sequence>
<dbReference type="PANTHER" id="PTHR38792">
    <property type="entry name" value="BNR/ASP-BOX REPEAT DOMAIN PROTEIN (AFU_ORTHOLOGUE AFUA_7G06430)-RELATED"/>
    <property type="match status" value="1"/>
</dbReference>
<name>A0AAE8SRP4_9PEZI</name>
<keyword evidence="3" id="KW-1185">Reference proteome</keyword>
<evidence type="ECO:0000313" key="3">
    <source>
        <dbReference type="Proteomes" id="UP001187682"/>
    </source>
</evidence>
<dbReference type="CDD" id="cd15482">
    <property type="entry name" value="Sialidase_non-viral"/>
    <property type="match status" value="1"/>
</dbReference>
<dbReference type="AlphaFoldDB" id="A0AAE8SRP4"/>
<accession>A0AAE8SRP4</accession>
<reference evidence="2" key="1">
    <citation type="submission" date="2018-03" db="EMBL/GenBank/DDBJ databases">
        <authorList>
            <person name="Guldener U."/>
        </authorList>
    </citation>
    <scope>NUCLEOTIDE SEQUENCE</scope>
</reference>
<dbReference type="SUPFAM" id="SSF110296">
    <property type="entry name" value="Oligoxyloglucan reducing end-specific cellobiohydrolase"/>
    <property type="match status" value="1"/>
</dbReference>
<gene>
    <name evidence="2" type="ORF">DNG_00877</name>
</gene>
<feature type="signal peptide" evidence="1">
    <location>
        <begin position="1"/>
        <end position="18"/>
    </location>
</feature>
<evidence type="ECO:0000313" key="2">
    <source>
        <dbReference type="EMBL" id="SPN97363.1"/>
    </source>
</evidence>
<proteinExistence type="predicted"/>
<dbReference type="Proteomes" id="UP001187682">
    <property type="component" value="Unassembled WGS sequence"/>
</dbReference>
<comment type="caution">
    <text evidence="2">The sequence shown here is derived from an EMBL/GenBank/DDBJ whole genome shotgun (WGS) entry which is preliminary data.</text>
</comment>
<keyword evidence="1" id="KW-0732">Signal</keyword>